<protein>
    <submittedName>
        <fullName evidence="8">Methyl-accepting chemotaxis protein</fullName>
    </submittedName>
</protein>
<feature type="domain" description="Methyl-accepting transducer" evidence="6">
    <location>
        <begin position="374"/>
        <end position="610"/>
    </location>
</feature>
<dbReference type="PANTHER" id="PTHR32089:SF112">
    <property type="entry name" value="LYSOZYME-LIKE PROTEIN-RELATED"/>
    <property type="match status" value="1"/>
</dbReference>
<dbReference type="GO" id="GO:0007165">
    <property type="term" value="P:signal transduction"/>
    <property type="evidence" value="ECO:0007669"/>
    <property type="project" value="UniProtKB-KW"/>
</dbReference>
<dbReference type="RefSeq" id="WP_125013865.1">
    <property type="nucleotide sequence ID" value="NZ_QWEZ01000001.1"/>
</dbReference>
<dbReference type="PROSITE" id="PS50111">
    <property type="entry name" value="CHEMOTAXIS_TRANSDUC_2"/>
    <property type="match status" value="1"/>
</dbReference>
<dbReference type="GO" id="GO:0006935">
    <property type="term" value="P:chemotaxis"/>
    <property type="evidence" value="ECO:0007669"/>
    <property type="project" value="UniProtKB-ARBA"/>
</dbReference>
<accession>A0A3P3VMM0</accession>
<evidence type="ECO:0000313" key="8">
    <source>
        <dbReference type="EMBL" id="RRJ83674.1"/>
    </source>
</evidence>
<feature type="domain" description="HAMP" evidence="7">
    <location>
        <begin position="315"/>
        <end position="369"/>
    </location>
</feature>
<reference evidence="8 9" key="2">
    <citation type="submission" date="2018-12" db="EMBL/GenBank/DDBJ databases">
        <title>Simiduia agarivorans gen. nov., sp. nov., a marine, agarolytic bacterium isolated from shallow coastal water from Keelung, Taiwan.</title>
        <authorList>
            <person name="Shieh W.Y."/>
        </authorList>
    </citation>
    <scope>NUCLEOTIDE SEQUENCE [LARGE SCALE GENOMIC DNA]</scope>
    <source>
        <strain evidence="8 9">GTF-13</strain>
    </source>
</reference>
<keyword evidence="9" id="KW-1185">Reference proteome</keyword>
<name>A0A3P3VMM0_9GAMM</name>
<gene>
    <name evidence="8" type="ORF">D0544_00695</name>
</gene>
<dbReference type="AlphaFoldDB" id="A0A3P3VMM0"/>
<dbReference type="EMBL" id="QWEZ01000001">
    <property type="protein sequence ID" value="RRJ83674.1"/>
    <property type="molecule type" value="Genomic_DNA"/>
</dbReference>
<proteinExistence type="inferred from homology"/>
<comment type="caution">
    <text evidence="8">The sequence shown here is derived from an EMBL/GenBank/DDBJ whole genome shotgun (WGS) entry which is preliminary data.</text>
</comment>
<sequence length="646" mass="69469">MMLSTLLNSLRSRLLLPLIIAVVAVISLQVVITLVLTSGSVDSLVEEVSGRMAAENGSIAGELDASGRQVQQSIAALSQRSREALASTLKQQLGAEQVKVASQLSDSLVAATDSMAQLLAAVAPAAIWDRDTPLLTEYVRVAHRNPNVIFAFYLDADGNPLTRHLERSDPRVKALLERGEGRRSGDKVLNAARGDSSIYLSEAEINPRGAVIGRFIMGVSRETELQAVAGMEASFAEVISESQKQVDEAIQSQSRTTLDALRTSLGGVKARNEEALAVVQRSIDASSSRLMASLTLTMLVMGGLIVLVLLVAMAIRVLSKIQMLTREIHELASGEGDLTRRIAISSNEEIGDMAAEINRFIEKTQGIVQQVNAASDQTATRIDDLYQQSNRMQDAMDRQKQAVDQVSHALDEIVTSIQYETESVQNALHSVDQVRENTNHTVEISTQVRELFTLLVNKVREASEVVNALEGRSNQIGAVLDVIKGIAEQTNLLALNAAIEAARAGESGRGFAVVADEVRSLASKTQQSTADIQSNIESLQSGAKGAVSVIDAACSHAEEGIEAITRADQLQQNVQESVQVLYDMINNIASMAEEQSHVSIDLKGSVETINGESERSLQSVNEVAETGRELAQLSATLKGAVSQFRV</sequence>
<dbReference type="SMART" id="SM00283">
    <property type="entry name" value="MA"/>
    <property type="match status" value="1"/>
</dbReference>
<dbReference type="SMART" id="SM00304">
    <property type="entry name" value="HAMP"/>
    <property type="match status" value="1"/>
</dbReference>
<feature type="transmembrane region" description="Helical" evidence="5">
    <location>
        <begin position="290"/>
        <end position="318"/>
    </location>
</feature>
<comment type="similarity">
    <text evidence="3">Belongs to the methyl-accepting chemotaxis (MCP) protein family.</text>
</comment>
<dbReference type="InterPro" id="IPR004089">
    <property type="entry name" value="MCPsignal_dom"/>
</dbReference>
<evidence type="ECO:0000256" key="3">
    <source>
        <dbReference type="ARBA" id="ARBA00029447"/>
    </source>
</evidence>
<evidence type="ECO:0000259" key="7">
    <source>
        <dbReference type="PROSITE" id="PS50885"/>
    </source>
</evidence>
<dbReference type="Gene3D" id="1.10.287.950">
    <property type="entry name" value="Methyl-accepting chemotaxis protein"/>
    <property type="match status" value="1"/>
</dbReference>
<dbReference type="PANTHER" id="PTHR32089">
    <property type="entry name" value="METHYL-ACCEPTING CHEMOTAXIS PROTEIN MCPB"/>
    <property type="match status" value="1"/>
</dbReference>
<organism evidence="8 9">
    <name type="scientific">Aestuariirhabdus litorea</name>
    <dbReference type="NCBI Taxonomy" id="2528527"/>
    <lineage>
        <taxon>Bacteria</taxon>
        <taxon>Pseudomonadati</taxon>
        <taxon>Pseudomonadota</taxon>
        <taxon>Gammaproteobacteria</taxon>
        <taxon>Oceanospirillales</taxon>
        <taxon>Aestuariirhabdaceae</taxon>
        <taxon>Aestuariirhabdus</taxon>
    </lineage>
</organism>
<keyword evidence="5" id="KW-0812">Transmembrane</keyword>
<comment type="subcellular location">
    <subcellularLocation>
        <location evidence="1">Membrane</location>
    </subcellularLocation>
</comment>
<dbReference type="CDD" id="cd06225">
    <property type="entry name" value="HAMP"/>
    <property type="match status" value="1"/>
</dbReference>
<keyword evidence="5" id="KW-1133">Transmembrane helix</keyword>
<keyword evidence="2 4" id="KW-0807">Transducer</keyword>
<evidence type="ECO:0000256" key="5">
    <source>
        <dbReference type="SAM" id="Phobius"/>
    </source>
</evidence>
<keyword evidence="5" id="KW-0472">Membrane</keyword>
<dbReference type="Pfam" id="PF00672">
    <property type="entry name" value="HAMP"/>
    <property type="match status" value="1"/>
</dbReference>
<dbReference type="GO" id="GO:0016020">
    <property type="term" value="C:membrane"/>
    <property type="evidence" value="ECO:0007669"/>
    <property type="project" value="UniProtKB-SubCell"/>
</dbReference>
<dbReference type="Pfam" id="PF00015">
    <property type="entry name" value="MCPsignal"/>
    <property type="match status" value="1"/>
</dbReference>
<evidence type="ECO:0000256" key="2">
    <source>
        <dbReference type="ARBA" id="ARBA00023224"/>
    </source>
</evidence>
<evidence type="ECO:0000256" key="4">
    <source>
        <dbReference type="PROSITE-ProRule" id="PRU00284"/>
    </source>
</evidence>
<evidence type="ECO:0000259" key="6">
    <source>
        <dbReference type="PROSITE" id="PS50111"/>
    </source>
</evidence>
<reference evidence="8 9" key="1">
    <citation type="submission" date="2018-08" db="EMBL/GenBank/DDBJ databases">
        <authorList>
            <person name="Khan S.A."/>
        </authorList>
    </citation>
    <scope>NUCLEOTIDE SEQUENCE [LARGE SCALE GENOMIC DNA]</scope>
    <source>
        <strain evidence="8 9">GTF-13</strain>
    </source>
</reference>
<dbReference type="Proteomes" id="UP000280792">
    <property type="component" value="Unassembled WGS sequence"/>
</dbReference>
<dbReference type="FunFam" id="1.10.287.950:FF:000001">
    <property type="entry name" value="Methyl-accepting chemotaxis sensory transducer"/>
    <property type="match status" value="1"/>
</dbReference>
<dbReference type="PROSITE" id="PS50885">
    <property type="entry name" value="HAMP"/>
    <property type="match status" value="1"/>
</dbReference>
<dbReference type="InterPro" id="IPR003660">
    <property type="entry name" value="HAMP_dom"/>
</dbReference>
<evidence type="ECO:0000256" key="1">
    <source>
        <dbReference type="ARBA" id="ARBA00004370"/>
    </source>
</evidence>
<dbReference type="SUPFAM" id="SSF58104">
    <property type="entry name" value="Methyl-accepting chemotaxis protein (MCP) signaling domain"/>
    <property type="match status" value="1"/>
</dbReference>
<evidence type="ECO:0000313" key="9">
    <source>
        <dbReference type="Proteomes" id="UP000280792"/>
    </source>
</evidence>